<organism evidence="2 3">
    <name type="scientific">Streblomastix strix</name>
    <dbReference type="NCBI Taxonomy" id="222440"/>
    <lineage>
        <taxon>Eukaryota</taxon>
        <taxon>Metamonada</taxon>
        <taxon>Preaxostyla</taxon>
        <taxon>Oxymonadida</taxon>
        <taxon>Streblomastigidae</taxon>
        <taxon>Streblomastix</taxon>
    </lineage>
</organism>
<dbReference type="Proteomes" id="UP000324800">
    <property type="component" value="Unassembled WGS sequence"/>
</dbReference>
<evidence type="ECO:0000256" key="1">
    <source>
        <dbReference type="SAM" id="MobiDB-lite"/>
    </source>
</evidence>
<evidence type="ECO:0000313" key="2">
    <source>
        <dbReference type="EMBL" id="KAA6373394.1"/>
    </source>
</evidence>
<comment type="caution">
    <text evidence="2">The sequence shown here is derived from an EMBL/GenBank/DDBJ whole genome shotgun (WGS) entry which is preliminary data.</text>
</comment>
<proteinExistence type="predicted"/>
<protein>
    <submittedName>
        <fullName evidence="2">Uncharacterized protein</fullName>
    </submittedName>
</protein>
<gene>
    <name evidence="2" type="ORF">EZS28_031079</name>
</gene>
<accession>A0A5J4UT39</accession>
<feature type="region of interest" description="Disordered" evidence="1">
    <location>
        <begin position="489"/>
        <end position="508"/>
    </location>
</feature>
<reference evidence="2 3" key="1">
    <citation type="submission" date="2019-03" db="EMBL/GenBank/DDBJ databases">
        <title>Single cell metagenomics reveals metabolic interactions within the superorganism composed of flagellate Streblomastix strix and complex community of Bacteroidetes bacteria on its surface.</title>
        <authorList>
            <person name="Treitli S.C."/>
            <person name="Kolisko M."/>
            <person name="Husnik F."/>
            <person name="Keeling P."/>
            <person name="Hampl V."/>
        </authorList>
    </citation>
    <scope>NUCLEOTIDE SEQUENCE [LARGE SCALE GENOMIC DNA]</scope>
    <source>
        <strain evidence="2">ST1C</strain>
    </source>
</reference>
<dbReference type="AlphaFoldDB" id="A0A5J4UT39"/>
<name>A0A5J4UT39_9EUKA</name>
<dbReference type="EMBL" id="SNRW01012793">
    <property type="protein sequence ID" value="KAA6373394.1"/>
    <property type="molecule type" value="Genomic_DNA"/>
</dbReference>
<evidence type="ECO:0000313" key="3">
    <source>
        <dbReference type="Proteomes" id="UP000324800"/>
    </source>
</evidence>
<sequence length="508" mass="59399">MQKLRGSTWAQDLEQVNEPFVNELENNSPILVEFHQKMQVKSGLDAINLRNLQTSSPIPFGVIIPRCLIMLINVITAEENEKKRLQRTGKISKDNQILKRKISFGQKSFETYENKVMVAFTTKTEQPQVQPQQRRQNRMSIGMKNHQNSVYSNNEPKKRVSIFHQIHPDQRTFIYNLFPWMRNMRQKFYQQYYYLDIQVKNSLLEMYKVAVLYKQRGYEVVYAVNQPISQSKKWVDYFLRAVDKEVVMITDPRRFDQQGLLAEIKNEGSDSQQGTDRLFEGTLRTGQFKTGTSTLRAGLMVQKPKSSMKLLPLLTNNYLDIPQPTQVTFDHQQTQQNQNVSPLTTLLQQMSLTASPLNQQSDTRSINSMQSQTVLFLTFHKQRTFNQPISNLTPYQIKINQEAKSIILTAEEKKKEIIRRRRMKFDEAKPQLSIGDIVDLIIARKDQICRSGGNDEGSQLESLRAKDYILLKLGKKFFVDKQIEKIKKKERMNKEAQQRKEEEAYKKK</sequence>